<dbReference type="EMBL" id="MU853341">
    <property type="protein sequence ID" value="KAK4112759.1"/>
    <property type="molecule type" value="Genomic_DNA"/>
</dbReference>
<dbReference type="Proteomes" id="UP001302812">
    <property type="component" value="Unassembled WGS sequence"/>
</dbReference>
<evidence type="ECO:0000256" key="1">
    <source>
        <dbReference type="SAM" id="Phobius"/>
    </source>
</evidence>
<reference evidence="2" key="2">
    <citation type="submission" date="2023-05" db="EMBL/GenBank/DDBJ databases">
        <authorList>
            <consortium name="Lawrence Berkeley National Laboratory"/>
            <person name="Steindorff A."/>
            <person name="Hensen N."/>
            <person name="Bonometti L."/>
            <person name="Westerberg I."/>
            <person name="Brannstrom I.O."/>
            <person name="Guillou S."/>
            <person name="Cros-Aarteil S."/>
            <person name="Calhoun S."/>
            <person name="Haridas S."/>
            <person name="Kuo A."/>
            <person name="Mondo S."/>
            <person name="Pangilinan J."/>
            <person name="Riley R."/>
            <person name="Labutti K."/>
            <person name="Andreopoulos B."/>
            <person name="Lipzen A."/>
            <person name="Chen C."/>
            <person name="Yanf M."/>
            <person name="Daum C."/>
            <person name="Ng V."/>
            <person name="Clum A."/>
            <person name="Ohm R."/>
            <person name="Martin F."/>
            <person name="Silar P."/>
            <person name="Natvig D."/>
            <person name="Lalanne C."/>
            <person name="Gautier V."/>
            <person name="Ament-Velasquez S.L."/>
            <person name="Kruys A."/>
            <person name="Hutchinson M.I."/>
            <person name="Powell A.J."/>
            <person name="Barry K."/>
            <person name="Miller A.N."/>
            <person name="Grigoriev I.V."/>
            <person name="Debuchy R."/>
            <person name="Gladieux P."/>
            <person name="Thoren M.H."/>
            <person name="Johannesson H."/>
        </authorList>
    </citation>
    <scope>NUCLEOTIDE SEQUENCE</scope>
    <source>
        <strain evidence="2">CBS 508.74</strain>
    </source>
</reference>
<evidence type="ECO:0000313" key="3">
    <source>
        <dbReference type="Proteomes" id="UP001302812"/>
    </source>
</evidence>
<dbReference type="RefSeq" id="XP_064670329.1">
    <property type="nucleotide sequence ID" value="XM_064818567.1"/>
</dbReference>
<comment type="caution">
    <text evidence="2">The sequence shown here is derived from an EMBL/GenBank/DDBJ whole genome shotgun (WGS) entry which is preliminary data.</text>
</comment>
<keyword evidence="1" id="KW-0812">Transmembrane</keyword>
<reference evidence="2" key="1">
    <citation type="journal article" date="2023" name="Mol. Phylogenet. Evol.">
        <title>Genome-scale phylogeny and comparative genomics of the fungal order Sordariales.</title>
        <authorList>
            <person name="Hensen N."/>
            <person name="Bonometti L."/>
            <person name="Westerberg I."/>
            <person name="Brannstrom I.O."/>
            <person name="Guillou S."/>
            <person name="Cros-Aarteil S."/>
            <person name="Calhoun S."/>
            <person name="Haridas S."/>
            <person name="Kuo A."/>
            <person name="Mondo S."/>
            <person name="Pangilinan J."/>
            <person name="Riley R."/>
            <person name="LaButti K."/>
            <person name="Andreopoulos B."/>
            <person name="Lipzen A."/>
            <person name="Chen C."/>
            <person name="Yan M."/>
            <person name="Daum C."/>
            <person name="Ng V."/>
            <person name="Clum A."/>
            <person name="Steindorff A."/>
            <person name="Ohm R.A."/>
            <person name="Martin F."/>
            <person name="Silar P."/>
            <person name="Natvig D.O."/>
            <person name="Lalanne C."/>
            <person name="Gautier V."/>
            <person name="Ament-Velasquez S.L."/>
            <person name="Kruys A."/>
            <person name="Hutchinson M.I."/>
            <person name="Powell A.J."/>
            <person name="Barry K."/>
            <person name="Miller A.N."/>
            <person name="Grigoriev I.V."/>
            <person name="Debuchy R."/>
            <person name="Gladieux P."/>
            <person name="Hiltunen Thoren M."/>
            <person name="Johannesson H."/>
        </authorList>
    </citation>
    <scope>NUCLEOTIDE SEQUENCE</scope>
    <source>
        <strain evidence="2">CBS 508.74</strain>
    </source>
</reference>
<feature type="transmembrane region" description="Helical" evidence="1">
    <location>
        <begin position="54"/>
        <end position="72"/>
    </location>
</feature>
<organism evidence="2 3">
    <name type="scientific">Canariomyces notabilis</name>
    <dbReference type="NCBI Taxonomy" id="2074819"/>
    <lineage>
        <taxon>Eukaryota</taxon>
        <taxon>Fungi</taxon>
        <taxon>Dikarya</taxon>
        <taxon>Ascomycota</taxon>
        <taxon>Pezizomycotina</taxon>
        <taxon>Sordariomycetes</taxon>
        <taxon>Sordariomycetidae</taxon>
        <taxon>Sordariales</taxon>
        <taxon>Chaetomiaceae</taxon>
        <taxon>Canariomyces</taxon>
    </lineage>
</organism>
<protein>
    <submittedName>
        <fullName evidence="2">Uncharacterized protein</fullName>
    </submittedName>
</protein>
<accession>A0AAN6TE51</accession>
<gene>
    <name evidence="2" type="ORF">N656DRAFT_829049</name>
</gene>
<name>A0AAN6TE51_9PEZI</name>
<feature type="transmembrane region" description="Helical" evidence="1">
    <location>
        <begin position="78"/>
        <end position="98"/>
    </location>
</feature>
<keyword evidence="1" id="KW-1133">Transmembrane helix</keyword>
<dbReference type="AlphaFoldDB" id="A0AAN6TE51"/>
<feature type="transmembrane region" description="Helical" evidence="1">
    <location>
        <begin position="119"/>
        <end position="140"/>
    </location>
</feature>
<sequence>MALLTTPRTAPGISLRSHNHHHHHHQPEVISTLYPLINTALQFQQLVSSAAFHLVVRTFFAASLIATTTLLASKAIAWRSLVIARILAAQATSLAGYLTRTLWDCKRSRRFRKGLEYEFYVLLFGPGGRALFLMLFWPGWPMLAALAWAIWQFTG</sequence>
<evidence type="ECO:0000313" key="2">
    <source>
        <dbReference type="EMBL" id="KAK4112759.1"/>
    </source>
</evidence>
<keyword evidence="1" id="KW-0472">Membrane</keyword>
<keyword evidence="3" id="KW-1185">Reference proteome</keyword>
<proteinExistence type="predicted"/>
<dbReference type="GeneID" id="89942693"/>